<name>A0A5N5L5Q4_9ROSI</name>
<dbReference type="Gene3D" id="3.90.79.10">
    <property type="entry name" value="Nucleoside Triphosphate Pyrophosphohydrolase"/>
    <property type="match status" value="1"/>
</dbReference>
<dbReference type="InterPro" id="IPR015797">
    <property type="entry name" value="NUDIX_hydrolase-like_dom_sf"/>
</dbReference>
<dbReference type="PANTHER" id="PTHR11839">
    <property type="entry name" value="UDP/ADP-SUGAR PYROPHOSPHATASE"/>
    <property type="match status" value="1"/>
</dbReference>
<dbReference type="NCBIfam" id="NF001938">
    <property type="entry name" value="PRK00714.1-5"/>
    <property type="match status" value="1"/>
</dbReference>
<accession>A0A5N5L5Q4</accession>
<dbReference type="GO" id="GO:0008893">
    <property type="term" value="F:guanosine-3',5'-bis(diphosphate) 3'-diphosphatase activity"/>
    <property type="evidence" value="ECO:0007669"/>
    <property type="project" value="TreeGrafter"/>
</dbReference>
<reference evidence="4" key="1">
    <citation type="journal article" date="2019" name="Gigascience">
        <title>De novo genome assembly of the endangered Acer yangbiense, a plant species with extremely small populations endemic to Yunnan Province, China.</title>
        <authorList>
            <person name="Yang J."/>
            <person name="Wariss H.M."/>
            <person name="Tao L."/>
            <person name="Zhang R."/>
            <person name="Yun Q."/>
            <person name="Hollingsworth P."/>
            <person name="Dao Z."/>
            <person name="Luo G."/>
            <person name="Guo H."/>
            <person name="Ma Y."/>
            <person name="Sun W."/>
        </authorList>
    </citation>
    <scope>NUCLEOTIDE SEQUENCE [LARGE SCALE GENOMIC DNA]</scope>
    <source>
        <strain evidence="4">cv. br00</strain>
    </source>
</reference>
<dbReference type="Pfam" id="PF00293">
    <property type="entry name" value="NUDIX"/>
    <property type="match status" value="1"/>
</dbReference>
<dbReference type="InterPro" id="IPR020084">
    <property type="entry name" value="NUDIX_hydrolase_CS"/>
</dbReference>
<evidence type="ECO:0000313" key="3">
    <source>
        <dbReference type="EMBL" id="KAB5538084.1"/>
    </source>
</evidence>
<dbReference type="EMBL" id="VDCV01000010">
    <property type="protein sequence ID" value="KAB5538084.1"/>
    <property type="molecule type" value="Genomic_DNA"/>
</dbReference>
<gene>
    <name evidence="3" type="ORF">DKX38_015617</name>
</gene>
<dbReference type="GO" id="GO:0019693">
    <property type="term" value="P:ribose phosphate metabolic process"/>
    <property type="evidence" value="ECO:0007669"/>
    <property type="project" value="TreeGrafter"/>
</dbReference>
<organism evidence="3 4">
    <name type="scientific">Salix brachista</name>
    <dbReference type="NCBI Taxonomy" id="2182728"/>
    <lineage>
        <taxon>Eukaryota</taxon>
        <taxon>Viridiplantae</taxon>
        <taxon>Streptophyta</taxon>
        <taxon>Embryophyta</taxon>
        <taxon>Tracheophyta</taxon>
        <taxon>Spermatophyta</taxon>
        <taxon>Magnoliopsida</taxon>
        <taxon>eudicotyledons</taxon>
        <taxon>Gunneridae</taxon>
        <taxon>Pentapetalae</taxon>
        <taxon>rosids</taxon>
        <taxon>fabids</taxon>
        <taxon>Malpighiales</taxon>
        <taxon>Salicaceae</taxon>
        <taxon>Saliceae</taxon>
        <taxon>Salix</taxon>
    </lineage>
</organism>
<comment type="caution">
    <text evidence="3">The sequence shown here is derived from an EMBL/GenBank/DDBJ whole genome shotgun (WGS) entry which is preliminary data.</text>
</comment>
<dbReference type="SUPFAM" id="SSF55811">
    <property type="entry name" value="Nudix"/>
    <property type="match status" value="1"/>
</dbReference>
<proteinExistence type="predicted"/>
<dbReference type="PROSITE" id="PS51462">
    <property type="entry name" value="NUDIX"/>
    <property type="match status" value="1"/>
</dbReference>
<evidence type="ECO:0000259" key="2">
    <source>
        <dbReference type="PROSITE" id="PS51462"/>
    </source>
</evidence>
<feature type="domain" description="Nudix hydrolase" evidence="2">
    <location>
        <begin position="7"/>
        <end position="264"/>
    </location>
</feature>
<dbReference type="GO" id="GO:0006753">
    <property type="term" value="P:nucleoside phosphate metabolic process"/>
    <property type="evidence" value="ECO:0007669"/>
    <property type="project" value="TreeGrafter"/>
</dbReference>
<evidence type="ECO:0000256" key="1">
    <source>
        <dbReference type="ARBA" id="ARBA00022801"/>
    </source>
</evidence>
<evidence type="ECO:0000313" key="4">
    <source>
        <dbReference type="Proteomes" id="UP000326939"/>
    </source>
</evidence>
<dbReference type="GO" id="GO:0034432">
    <property type="term" value="F:bis(5'-adenosyl)-pentaphosphatase activity"/>
    <property type="evidence" value="ECO:0007669"/>
    <property type="project" value="TreeGrafter"/>
</dbReference>
<dbReference type="Proteomes" id="UP000326939">
    <property type="component" value="Chromosome 10"/>
</dbReference>
<dbReference type="AlphaFoldDB" id="A0A5N5L5Q4"/>
<dbReference type="PANTHER" id="PTHR11839:SF30">
    <property type="entry name" value="NUDIX HYDROLASE 25"/>
    <property type="match status" value="1"/>
</dbReference>
<keyword evidence="4" id="KW-1185">Reference proteome</keyword>
<sequence>MDGLPSGYRPNVGVCLINSDNLVFVASRLNVPGAWQMPQVIPHSDLIFLKQQLIHEKCAGIVQLLIISVLALERVLYCDCSDRSQFWFTFGQDLTENILNALNFALLFNKVEGTFWPSISAPIVTFVPNPGYLINAMNITRGAIGLAYLQGGIEDGEEPKSAAIRELMEETGIVSAEIIAEVPNWLTYDFPPAVKAKVNRLWRGEWHGQAQKWFLMRLTKDESEINLASGEADPEFAEWKWASPEEVIEQAVDYKRPTYEEVMRTFRPYLNENGIAAKCKSSKWQARGNRNTKSRKEQNSTPCIPSQNILLHNCFHVFADVRWNSVLENICAGVPILAWLMMAEQPLNARMVEEEIKVWLRVETCNGSVRGFVKWEGLKKMVEELMEGEMGKEVRKNMVDYGELARKAMEMGGGSSWCNLDALVNDLITGAAQGAR</sequence>
<protein>
    <recommendedName>
        <fullName evidence="2">Nudix hydrolase domain-containing protein</fullName>
    </recommendedName>
</protein>
<dbReference type="SUPFAM" id="SSF53756">
    <property type="entry name" value="UDP-Glycosyltransferase/glycogen phosphorylase"/>
    <property type="match status" value="1"/>
</dbReference>
<dbReference type="CDD" id="cd03671">
    <property type="entry name" value="NUDIX_Ap4A_hydrolase_plant_like"/>
    <property type="match status" value="1"/>
</dbReference>
<dbReference type="GO" id="GO:0009507">
    <property type="term" value="C:chloroplast"/>
    <property type="evidence" value="ECO:0007669"/>
    <property type="project" value="TreeGrafter"/>
</dbReference>
<dbReference type="PROSITE" id="PS00893">
    <property type="entry name" value="NUDIX_BOX"/>
    <property type="match status" value="1"/>
</dbReference>
<dbReference type="InterPro" id="IPR022927">
    <property type="entry name" value="RppH"/>
</dbReference>
<dbReference type="InterPro" id="IPR000086">
    <property type="entry name" value="NUDIX_hydrolase_dom"/>
</dbReference>
<keyword evidence="1" id="KW-0378">Hydrolase</keyword>
<dbReference type="Gene3D" id="3.40.50.2000">
    <property type="entry name" value="Glycogen Phosphorylase B"/>
    <property type="match status" value="1"/>
</dbReference>